<dbReference type="Pfam" id="PF01261">
    <property type="entry name" value="AP_endonuc_2"/>
    <property type="match status" value="1"/>
</dbReference>
<dbReference type="InterPro" id="IPR050312">
    <property type="entry name" value="IolE/XylAMocC-like"/>
</dbReference>
<dbReference type="InterPro" id="IPR013022">
    <property type="entry name" value="Xyl_isomerase-like_TIM-brl"/>
</dbReference>
<keyword evidence="3" id="KW-1185">Reference proteome</keyword>
<dbReference type="SUPFAM" id="SSF51658">
    <property type="entry name" value="Xylose isomerase-like"/>
    <property type="match status" value="1"/>
</dbReference>
<reference evidence="3" key="1">
    <citation type="journal article" date="2019" name="Int. J. Syst. Evol. Microbiol.">
        <title>The Global Catalogue of Microorganisms (GCM) 10K type strain sequencing project: providing services to taxonomists for standard genome sequencing and annotation.</title>
        <authorList>
            <consortium name="The Broad Institute Genomics Platform"/>
            <consortium name="The Broad Institute Genome Sequencing Center for Infectious Disease"/>
            <person name="Wu L."/>
            <person name="Ma J."/>
        </authorList>
    </citation>
    <scope>NUCLEOTIDE SEQUENCE [LARGE SCALE GENOMIC DNA]</scope>
    <source>
        <strain evidence="3">TISTR 1858</strain>
    </source>
</reference>
<feature type="domain" description="Xylose isomerase-like TIM barrel" evidence="1">
    <location>
        <begin position="19"/>
        <end position="239"/>
    </location>
</feature>
<keyword evidence="2" id="KW-0413">Isomerase</keyword>
<dbReference type="Gene3D" id="3.20.20.150">
    <property type="entry name" value="Divalent-metal-dependent TIM barrel enzymes"/>
    <property type="match status" value="1"/>
</dbReference>
<dbReference type="PANTHER" id="PTHR12110:SF21">
    <property type="entry name" value="XYLOSE ISOMERASE-LIKE TIM BARREL DOMAIN-CONTAINING PROTEIN"/>
    <property type="match status" value="1"/>
</dbReference>
<dbReference type="PANTHER" id="PTHR12110">
    <property type="entry name" value="HYDROXYPYRUVATE ISOMERASE"/>
    <property type="match status" value="1"/>
</dbReference>
<organism evidence="2 3">
    <name type="scientific">Oceanobacillus kapialis</name>
    <dbReference type="NCBI Taxonomy" id="481353"/>
    <lineage>
        <taxon>Bacteria</taxon>
        <taxon>Bacillati</taxon>
        <taxon>Bacillota</taxon>
        <taxon>Bacilli</taxon>
        <taxon>Bacillales</taxon>
        <taxon>Bacillaceae</taxon>
        <taxon>Oceanobacillus</taxon>
    </lineage>
</organism>
<dbReference type="RefSeq" id="WP_379562944.1">
    <property type="nucleotide sequence ID" value="NZ_CP085256.1"/>
</dbReference>
<dbReference type="EMBL" id="JBHUMX010000041">
    <property type="protein sequence ID" value="MFD2630071.1"/>
    <property type="molecule type" value="Genomic_DNA"/>
</dbReference>
<comment type="caution">
    <text evidence="2">The sequence shown here is derived from an EMBL/GenBank/DDBJ whole genome shotgun (WGS) entry which is preliminary data.</text>
</comment>
<sequence length="270" mass="30713">MKMFLSSPVCWAYPVDEVIRQAKDYQFDGVEIRVEQVWFYQTELAAIRKAKEETGLDISIHAPAWDLNLCSINDGIAKKSVEETEIALQLAHQLRATIMTMHPGHLSLANQFQELSHQKLVQNITYLAEKAEQLGVTISLEQMEPIKKEFITTPEATNELLSHLPETVKTTLDIAHVPLDRKPENDFQKLQRINNIHISDSTHSKYHVPLGEGEIAFTNIIALLKQSDLPVVLEGFDKGLSLEVLKQNVSQLQAFQLLRRETLENSSHQR</sequence>
<evidence type="ECO:0000313" key="3">
    <source>
        <dbReference type="Proteomes" id="UP001597451"/>
    </source>
</evidence>
<evidence type="ECO:0000259" key="1">
    <source>
        <dbReference type="Pfam" id="PF01261"/>
    </source>
</evidence>
<evidence type="ECO:0000313" key="2">
    <source>
        <dbReference type="EMBL" id="MFD2630071.1"/>
    </source>
</evidence>
<accession>A0ABW5Q3I7</accession>
<dbReference type="GO" id="GO:0016853">
    <property type="term" value="F:isomerase activity"/>
    <property type="evidence" value="ECO:0007669"/>
    <property type="project" value="UniProtKB-KW"/>
</dbReference>
<dbReference type="InterPro" id="IPR036237">
    <property type="entry name" value="Xyl_isomerase-like_sf"/>
</dbReference>
<proteinExistence type="predicted"/>
<dbReference type="Proteomes" id="UP001597451">
    <property type="component" value="Unassembled WGS sequence"/>
</dbReference>
<gene>
    <name evidence="2" type="ORF">ACFSUN_14890</name>
</gene>
<protein>
    <submittedName>
        <fullName evidence="2">Sugar phosphate isomerase/epimerase family protein</fullName>
    </submittedName>
</protein>
<name>A0ABW5Q3I7_9BACI</name>